<sequence>MLQVQHISKHFGGVTALKDASLSLAPGEIRALLGANGSGKSTLVKVLGGLVAPDSGTILLDGRPLVINSPWDARRHGIAVAYQDLSLVPRLSVAENILLGREPCRRAGFVDTRKAQAQAEELLARLRVDASPDALAGDLEPAAQSLVEVAKALAWDPRILILDEVTASLHHDQVQHLFSLLREMSEKGLAILFVSHRFDEVFSLCQTAMILRGGESVASVQLDQVDEADVVYYMTGTRPEKSRVVTAREEKETRREVILAVSNLQVPPRVRGVTLTARAGEIIGLAGLQGQGQAEFLRAIYGQIPFSDGRVEYNGASVAFTSPREAVRQGIGFISGDRERDGILPVRSVTENLFLARLAKNNPGTILNPNYLQDEAGRQIEQLGIVAGSTAHPASSLSGGNQQKLIIGRWLAVQPRLLLLDDPTKGVDVNARREIHDLLRQMAASGTAVLIASSDNEELLAIAERIYVFYEGEIVAILQGSEKTEEALVAAMLGMKQTRPEEGT</sequence>
<dbReference type="PROSITE" id="PS50893">
    <property type="entry name" value="ABC_TRANSPORTER_2"/>
    <property type="match status" value="2"/>
</dbReference>
<evidence type="ECO:0000256" key="1">
    <source>
        <dbReference type="ARBA" id="ARBA00022448"/>
    </source>
</evidence>
<dbReference type="Gene3D" id="3.40.50.300">
    <property type="entry name" value="P-loop containing nucleotide triphosphate hydrolases"/>
    <property type="match status" value="2"/>
</dbReference>
<keyword evidence="2" id="KW-0677">Repeat</keyword>
<dbReference type="CDD" id="cd03215">
    <property type="entry name" value="ABC_Carb_Monos_II"/>
    <property type="match status" value="1"/>
</dbReference>
<organism evidence="6 7">
    <name type="scientific">Neomoorella humiferrea</name>
    <dbReference type="NCBI Taxonomy" id="676965"/>
    <lineage>
        <taxon>Bacteria</taxon>
        <taxon>Bacillati</taxon>
        <taxon>Bacillota</taxon>
        <taxon>Clostridia</taxon>
        <taxon>Neomoorellales</taxon>
        <taxon>Neomoorellaceae</taxon>
        <taxon>Neomoorella</taxon>
    </lineage>
</organism>
<dbReference type="PROSITE" id="PS00211">
    <property type="entry name" value="ABC_TRANSPORTER_1"/>
    <property type="match status" value="1"/>
</dbReference>
<keyword evidence="1" id="KW-0813">Transport</keyword>
<protein>
    <submittedName>
        <fullName evidence="6">Ribose import ATP-binding protein RbsA</fullName>
        <ecNumber evidence="6">3.6.3.17</ecNumber>
    </submittedName>
</protein>
<gene>
    <name evidence="6" type="primary">rbsA_1</name>
    <name evidence="6" type="ORF">MOHU_03710</name>
</gene>
<keyword evidence="3" id="KW-0547">Nucleotide-binding</keyword>
<dbReference type="InterPro" id="IPR017871">
    <property type="entry name" value="ABC_transporter-like_CS"/>
</dbReference>
<evidence type="ECO:0000313" key="7">
    <source>
        <dbReference type="Proteomes" id="UP000238415"/>
    </source>
</evidence>
<dbReference type="InterPro" id="IPR003593">
    <property type="entry name" value="AAA+_ATPase"/>
</dbReference>
<dbReference type="SUPFAM" id="SSF52540">
    <property type="entry name" value="P-loop containing nucleoside triphosphate hydrolases"/>
    <property type="match status" value="2"/>
</dbReference>
<feature type="domain" description="ABC transporter" evidence="5">
    <location>
        <begin position="253"/>
        <end position="496"/>
    </location>
</feature>
<dbReference type="Pfam" id="PF00005">
    <property type="entry name" value="ABC_tran"/>
    <property type="match status" value="2"/>
</dbReference>
<keyword evidence="7" id="KW-1185">Reference proteome</keyword>
<keyword evidence="4 6" id="KW-0067">ATP-binding</keyword>
<reference evidence="6 7" key="1">
    <citation type="submission" date="2018-03" db="EMBL/GenBank/DDBJ databases">
        <title>Genome sequence of Moorella humiferrea DSM 23265.</title>
        <authorList>
            <person name="Poehlein A."/>
            <person name="Daniel R."/>
        </authorList>
    </citation>
    <scope>NUCLEOTIDE SEQUENCE [LARGE SCALE GENOMIC DNA]</scope>
    <source>
        <strain evidence="6 7">DSM 23265</strain>
    </source>
</reference>
<dbReference type="SMART" id="SM00382">
    <property type="entry name" value="AAA"/>
    <property type="match status" value="2"/>
</dbReference>
<dbReference type="EMBL" id="PVXM01000006">
    <property type="protein sequence ID" value="PRR74873.1"/>
    <property type="molecule type" value="Genomic_DNA"/>
</dbReference>
<evidence type="ECO:0000256" key="4">
    <source>
        <dbReference type="ARBA" id="ARBA00022840"/>
    </source>
</evidence>
<evidence type="ECO:0000256" key="3">
    <source>
        <dbReference type="ARBA" id="ARBA00022741"/>
    </source>
</evidence>
<dbReference type="GO" id="GO:0005524">
    <property type="term" value="F:ATP binding"/>
    <property type="evidence" value="ECO:0007669"/>
    <property type="project" value="UniProtKB-KW"/>
</dbReference>
<evidence type="ECO:0000259" key="5">
    <source>
        <dbReference type="PROSITE" id="PS50893"/>
    </source>
</evidence>
<dbReference type="InterPro" id="IPR027417">
    <property type="entry name" value="P-loop_NTPase"/>
</dbReference>
<dbReference type="RefSeq" id="WP_106004415.1">
    <property type="nucleotide sequence ID" value="NZ_CP136419.1"/>
</dbReference>
<evidence type="ECO:0000313" key="6">
    <source>
        <dbReference type="EMBL" id="PRR74873.1"/>
    </source>
</evidence>
<dbReference type="EC" id="3.6.3.17" evidence="6"/>
<comment type="caution">
    <text evidence="6">The sequence shown here is derived from an EMBL/GenBank/DDBJ whole genome shotgun (WGS) entry which is preliminary data.</text>
</comment>
<feature type="domain" description="ABC transporter" evidence="5">
    <location>
        <begin position="2"/>
        <end position="238"/>
    </location>
</feature>
<dbReference type="PANTHER" id="PTHR43790:SF9">
    <property type="entry name" value="GALACTOFURANOSE TRANSPORTER ATP-BINDING PROTEIN YTFR"/>
    <property type="match status" value="1"/>
</dbReference>
<dbReference type="InterPro" id="IPR050107">
    <property type="entry name" value="ABC_carbohydrate_import_ATPase"/>
</dbReference>
<dbReference type="Proteomes" id="UP000238415">
    <property type="component" value="Unassembled WGS sequence"/>
</dbReference>
<dbReference type="PANTHER" id="PTHR43790">
    <property type="entry name" value="CARBOHYDRATE TRANSPORT ATP-BINDING PROTEIN MG119-RELATED"/>
    <property type="match status" value="1"/>
</dbReference>
<accession>A0A2T0AVY2</accession>
<evidence type="ECO:0000256" key="2">
    <source>
        <dbReference type="ARBA" id="ARBA00022737"/>
    </source>
</evidence>
<dbReference type="AlphaFoldDB" id="A0A2T0AVY2"/>
<dbReference type="OrthoDB" id="9771863at2"/>
<dbReference type="InterPro" id="IPR003439">
    <property type="entry name" value="ABC_transporter-like_ATP-bd"/>
</dbReference>
<keyword evidence="6" id="KW-0378">Hydrolase</keyword>
<dbReference type="GO" id="GO:0016887">
    <property type="term" value="F:ATP hydrolysis activity"/>
    <property type="evidence" value="ECO:0007669"/>
    <property type="project" value="InterPro"/>
</dbReference>
<name>A0A2T0AVY2_9FIRM</name>
<dbReference type="CDD" id="cd03216">
    <property type="entry name" value="ABC_Carb_Monos_I"/>
    <property type="match status" value="1"/>
</dbReference>
<proteinExistence type="predicted"/>